<evidence type="ECO:0000256" key="1">
    <source>
        <dbReference type="SAM" id="SignalP"/>
    </source>
</evidence>
<dbReference type="Gene3D" id="2.40.160.60">
    <property type="entry name" value="Outer membrane protein transport protein (OMPP1/FadL/TodX)"/>
    <property type="match status" value="1"/>
</dbReference>
<comment type="caution">
    <text evidence="2">The sequence shown here is derived from an EMBL/GenBank/DDBJ whole genome shotgun (WGS) entry which is preliminary data.</text>
</comment>
<protein>
    <recommendedName>
        <fullName evidence="4">Long-chain fatty acid transport protein</fullName>
    </recommendedName>
</protein>
<feature type="signal peptide" evidence="1">
    <location>
        <begin position="1"/>
        <end position="19"/>
    </location>
</feature>
<accession>A0A6I3LF59</accession>
<gene>
    <name evidence="2" type="ORF">GJV76_02945</name>
</gene>
<evidence type="ECO:0000313" key="3">
    <source>
        <dbReference type="Proteomes" id="UP000438760"/>
    </source>
</evidence>
<keyword evidence="3" id="KW-1185">Reference proteome</keyword>
<dbReference type="AlphaFoldDB" id="A0A6I3LF59"/>
<proteinExistence type="predicted"/>
<dbReference type="OrthoDB" id="1491239at2"/>
<reference evidence="2 3" key="1">
    <citation type="submission" date="2019-11" db="EMBL/GenBank/DDBJ databases">
        <title>Genome of Strain BIT-d1.</title>
        <authorList>
            <person name="Yang Y."/>
        </authorList>
    </citation>
    <scope>NUCLEOTIDE SEQUENCE [LARGE SCALE GENOMIC DNA]</scope>
    <source>
        <strain evidence="2 3">BIT-d1</strain>
    </source>
</reference>
<dbReference type="SUPFAM" id="SSF56935">
    <property type="entry name" value="Porins"/>
    <property type="match status" value="1"/>
</dbReference>
<dbReference type="Proteomes" id="UP000438760">
    <property type="component" value="Unassembled WGS sequence"/>
</dbReference>
<name>A0A6I3LF59_9FLAO</name>
<feature type="chain" id="PRO_5026121914" description="Long-chain fatty acid transport protein" evidence="1">
    <location>
        <begin position="20"/>
        <end position="424"/>
    </location>
</feature>
<organism evidence="2 3">
    <name type="scientific">Myroides albus</name>
    <dbReference type="NCBI Taxonomy" id="2562892"/>
    <lineage>
        <taxon>Bacteria</taxon>
        <taxon>Pseudomonadati</taxon>
        <taxon>Bacteroidota</taxon>
        <taxon>Flavobacteriia</taxon>
        <taxon>Flavobacteriales</taxon>
        <taxon>Flavobacteriaceae</taxon>
        <taxon>Myroides</taxon>
    </lineage>
</organism>
<dbReference type="RefSeq" id="WP_155091150.1">
    <property type="nucleotide sequence ID" value="NZ_CP102754.1"/>
</dbReference>
<sequence length="424" mass="47058">MIKKILLGFSLLLGTAAIAQQGTATPYSFYGIGNVNYSGTNEYRAMGGTSVYADSIHINLQNPASYGKLKHTAFSIGATAKFYDFKANGQTDAVKRQSVDYIAIGLPIITQKLGVVFGLQPQSNVGYKITGIHTDENNRVTTNSYNGDGGVNRVFVGAGYEVIPHLHLGIDAGYHFGNTSNDIATWIKDRGDGIALATQTIEKRRVDYKGFAMKLSAQYEGKLNGYDWQTNITYSPETKWNTDNLTKLQTWDVYNPNRMIDQIITVDSDEKITNPQQLSLGAGIGKQFKWFIGGQFTYIENSKLATSTNVSPISAFENTKRYSIGGFYIPKHNSFTSYFNKVVYRAGFRYENTGLVLNNQSINDYAVSAGVGLPLPGRSLTNLNIGFEYGSRGKDSHGLIKENYFSINVGFSLNDIWFKRRRFE</sequence>
<evidence type="ECO:0000313" key="2">
    <source>
        <dbReference type="EMBL" id="MTG97098.1"/>
    </source>
</evidence>
<evidence type="ECO:0008006" key="4">
    <source>
        <dbReference type="Google" id="ProtNLM"/>
    </source>
</evidence>
<dbReference type="EMBL" id="WMJX01000003">
    <property type="protein sequence ID" value="MTG97098.1"/>
    <property type="molecule type" value="Genomic_DNA"/>
</dbReference>
<keyword evidence="1" id="KW-0732">Signal</keyword>